<dbReference type="Proteomes" id="UP000254677">
    <property type="component" value="Unassembled WGS sequence"/>
</dbReference>
<reference evidence="1 2" key="1">
    <citation type="submission" date="2018-06" db="EMBL/GenBank/DDBJ databases">
        <authorList>
            <consortium name="Pathogen Informatics"/>
            <person name="Doyle S."/>
        </authorList>
    </citation>
    <scope>NUCLEOTIDE SEQUENCE [LARGE SCALE GENOMIC DNA]</scope>
    <source>
        <strain evidence="1 2">NCTC13292</strain>
    </source>
</reference>
<keyword evidence="2" id="KW-1185">Reference proteome</keyword>
<dbReference type="AlphaFoldDB" id="A0A378JJ29"/>
<dbReference type="EMBL" id="UGOA01000001">
    <property type="protein sequence ID" value="STX44690.1"/>
    <property type="molecule type" value="Genomic_DNA"/>
</dbReference>
<proteinExistence type="predicted"/>
<name>A0A378JJ29_9GAMM</name>
<sequence length="63" mass="7291">MIMATVCYVGRWLHKQRPFLAGDPLVQVKDLQTDVSDWNGLTLCQVMRLKSADEQFMHKNQTP</sequence>
<evidence type="ECO:0000313" key="2">
    <source>
        <dbReference type="Proteomes" id="UP000254677"/>
    </source>
</evidence>
<accession>A0A378JJ29</accession>
<dbReference type="RefSeq" id="WP_181879414.1">
    <property type="nucleotide sequence ID" value="NZ_UGOA01000001.1"/>
</dbReference>
<evidence type="ECO:0000313" key="1">
    <source>
        <dbReference type="EMBL" id="STX44690.1"/>
    </source>
</evidence>
<protein>
    <submittedName>
        <fullName evidence="1">Integrase</fullName>
    </submittedName>
</protein>
<gene>
    <name evidence="1" type="ORF">NCTC13292_02848</name>
</gene>
<organism evidence="1 2">
    <name type="scientific">Legionella donaldsonii</name>
    <dbReference type="NCBI Taxonomy" id="45060"/>
    <lineage>
        <taxon>Bacteria</taxon>
        <taxon>Pseudomonadati</taxon>
        <taxon>Pseudomonadota</taxon>
        <taxon>Gammaproteobacteria</taxon>
        <taxon>Legionellales</taxon>
        <taxon>Legionellaceae</taxon>
        <taxon>Legionella</taxon>
    </lineage>
</organism>